<organism evidence="1 2">
    <name type="scientific">Racocetra fulgida</name>
    <dbReference type="NCBI Taxonomy" id="60492"/>
    <lineage>
        <taxon>Eukaryota</taxon>
        <taxon>Fungi</taxon>
        <taxon>Fungi incertae sedis</taxon>
        <taxon>Mucoromycota</taxon>
        <taxon>Glomeromycotina</taxon>
        <taxon>Glomeromycetes</taxon>
        <taxon>Diversisporales</taxon>
        <taxon>Gigasporaceae</taxon>
        <taxon>Racocetra</taxon>
    </lineage>
</organism>
<sequence>TIIQQTYRLWQKQINSAKIIQYTVLKWLYQPDGIFVNRAQDRYYLNTNKLFSRKLKIFLNT</sequence>
<feature type="non-terminal residue" evidence="1">
    <location>
        <position position="61"/>
    </location>
</feature>
<reference evidence="1" key="1">
    <citation type="submission" date="2021-06" db="EMBL/GenBank/DDBJ databases">
        <authorList>
            <person name="Kallberg Y."/>
            <person name="Tangrot J."/>
            <person name="Rosling A."/>
        </authorList>
    </citation>
    <scope>NUCLEOTIDE SEQUENCE</scope>
    <source>
        <strain evidence="1">IN212</strain>
    </source>
</reference>
<gene>
    <name evidence="1" type="ORF">RFULGI_LOCUS18914</name>
</gene>
<accession>A0A9N9PEG7</accession>
<dbReference type="Proteomes" id="UP000789396">
    <property type="component" value="Unassembled WGS sequence"/>
</dbReference>
<keyword evidence="2" id="KW-1185">Reference proteome</keyword>
<comment type="caution">
    <text evidence="1">The sequence shown here is derived from an EMBL/GenBank/DDBJ whole genome shotgun (WGS) entry which is preliminary data.</text>
</comment>
<name>A0A9N9PEG7_9GLOM</name>
<protein>
    <submittedName>
        <fullName evidence="1">1611_t:CDS:1</fullName>
    </submittedName>
</protein>
<evidence type="ECO:0000313" key="1">
    <source>
        <dbReference type="EMBL" id="CAG8812496.1"/>
    </source>
</evidence>
<feature type="non-terminal residue" evidence="1">
    <location>
        <position position="1"/>
    </location>
</feature>
<evidence type="ECO:0000313" key="2">
    <source>
        <dbReference type="Proteomes" id="UP000789396"/>
    </source>
</evidence>
<dbReference type="EMBL" id="CAJVPZ010087037">
    <property type="protein sequence ID" value="CAG8812496.1"/>
    <property type="molecule type" value="Genomic_DNA"/>
</dbReference>
<proteinExistence type="predicted"/>
<dbReference type="OrthoDB" id="10432767at2759"/>
<dbReference type="AlphaFoldDB" id="A0A9N9PEG7"/>